<dbReference type="PANTHER" id="PTHR42711:SF5">
    <property type="entry name" value="ABC TRANSPORTER ATP-BINDING PROTEIN NATA"/>
    <property type="match status" value="1"/>
</dbReference>
<dbReference type="PANTHER" id="PTHR42711">
    <property type="entry name" value="ABC TRANSPORTER ATP-BINDING PROTEIN"/>
    <property type="match status" value="1"/>
</dbReference>
<name>T1B1W2_9ZZZZ</name>
<evidence type="ECO:0000256" key="4">
    <source>
        <dbReference type="ARBA" id="ARBA00022840"/>
    </source>
</evidence>
<feature type="domain" description="ATPase AAA-type core" evidence="5">
    <location>
        <begin position="12"/>
        <end position="74"/>
    </location>
</feature>
<dbReference type="GO" id="GO:0005524">
    <property type="term" value="F:ATP binding"/>
    <property type="evidence" value="ECO:0007669"/>
    <property type="project" value="UniProtKB-KW"/>
</dbReference>
<evidence type="ECO:0000313" key="6">
    <source>
        <dbReference type="EMBL" id="EQD46874.1"/>
    </source>
</evidence>
<reference evidence="6" key="1">
    <citation type="submission" date="2013-08" db="EMBL/GenBank/DDBJ databases">
        <authorList>
            <person name="Mendez C."/>
            <person name="Richter M."/>
            <person name="Ferrer M."/>
            <person name="Sanchez J."/>
        </authorList>
    </citation>
    <scope>NUCLEOTIDE SEQUENCE</scope>
</reference>
<evidence type="ECO:0000256" key="1">
    <source>
        <dbReference type="ARBA" id="ARBA00005417"/>
    </source>
</evidence>
<accession>T1B1W2</accession>
<dbReference type="InterPro" id="IPR027417">
    <property type="entry name" value="P-loop_NTPase"/>
</dbReference>
<feature type="non-terminal residue" evidence="6">
    <location>
        <position position="156"/>
    </location>
</feature>
<sequence length="156" mass="16260">ASRLGLTAVLDRPYGTLSTGQARRTLLAATLIGEPSVLVLDEPTLGLDPAARADLRGFLRGVARDGTTVLLSTHLLEDVEEVCDRVLFLKDGRLVGDEPVGRGADPAAGPRTVDLGFASDVPDAALAALATERVTVRRTSPRSASVTFEGGRSAQA</sequence>
<dbReference type="InterPro" id="IPR003959">
    <property type="entry name" value="ATPase_AAA_core"/>
</dbReference>
<dbReference type="AlphaFoldDB" id="T1B1W2"/>
<evidence type="ECO:0000256" key="3">
    <source>
        <dbReference type="ARBA" id="ARBA00022741"/>
    </source>
</evidence>
<reference evidence="6" key="2">
    <citation type="journal article" date="2014" name="ISME J.">
        <title>Microbial stratification in low pH oxic and suboxic macroscopic growths along an acid mine drainage.</title>
        <authorList>
            <person name="Mendez-Garcia C."/>
            <person name="Mesa V."/>
            <person name="Sprenger R.R."/>
            <person name="Richter M."/>
            <person name="Diez M.S."/>
            <person name="Solano J."/>
            <person name="Bargiela R."/>
            <person name="Golyshina O.V."/>
            <person name="Manteca A."/>
            <person name="Ramos J.L."/>
            <person name="Gallego J.R."/>
            <person name="Llorente I."/>
            <person name="Martins Dos Santos V.A."/>
            <person name="Jensen O.N."/>
            <person name="Pelaez A.I."/>
            <person name="Sanchez J."/>
            <person name="Ferrer M."/>
        </authorList>
    </citation>
    <scope>NUCLEOTIDE SEQUENCE</scope>
</reference>
<dbReference type="SUPFAM" id="SSF52540">
    <property type="entry name" value="P-loop containing nucleoside triphosphate hydrolases"/>
    <property type="match status" value="1"/>
</dbReference>
<dbReference type="Pfam" id="PF13304">
    <property type="entry name" value="AAA_21"/>
    <property type="match status" value="1"/>
</dbReference>
<organism evidence="6">
    <name type="scientific">mine drainage metagenome</name>
    <dbReference type="NCBI Taxonomy" id="410659"/>
    <lineage>
        <taxon>unclassified sequences</taxon>
        <taxon>metagenomes</taxon>
        <taxon>ecological metagenomes</taxon>
    </lineage>
</organism>
<evidence type="ECO:0000256" key="2">
    <source>
        <dbReference type="ARBA" id="ARBA00022448"/>
    </source>
</evidence>
<feature type="non-terminal residue" evidence="6">
    <location>
        <position position="1"/>
    </location>
</feature>
<dbReference type="EMBL" id="AUZZ01006265">
    <property type="protein sequence ID" value="EQD46874.1"/>
    <property type="molecule type" value="Genomic_DNA"/>
</dbReference>
<evidence type="ECO:0000259" key="5">
    <source>
        <dbReference type="Pfam" id="PF13304"/>
    </source>
</evidence>
<keyword evidence="4 6" id="KW-0067">ATP-binding</keyword>
<dbReference type="Gene3D" id="3.40.50.300">
    <property type="entry name" value="P-loop containing nucleotide triphosphate hydrolases"/>
    <property type="match status" value="1"/>
</dbReference>
<proteinExistence type="inferred from homology"/>
<protein>
    <submittedName>
        <fullName evidence="6">ATP-binding protein of ABC transporter</fullName>
    </submittedName>
</protein>
<comment type="similarity">
    <text evidence="1">Belongs to the ABC transporter superfamily.</text>
</comment>
<dbReference type="InterPro" id="IPR050763">
    <property type="entry name" value="ABC_transporter_ATP-binding"/>
</dbReference>
<keyword evidence="2" id="KW-0813">Transport</keyword>
<gene>
    <name evidence="6" type="ORF">B2A_08690</name>
</gene>
<keyword evidence="3" id="KW-0547">Nucleotide-binding</keyword>
<dbReference type="GO" id="GO:0016887">
    <property type="term" value="F:ATP hydrolysis activity"/>
    <property type="evidence" value="ECO:0007669"/>
    <property type="project" value="InterPro"/>
</dbReference>
<comment type="caution">
    <text evidence="6">The sequence shown here is derived from an EMBL/GenBank/DDBJ whole genome shotgun (WGS) entry which is preliminary data.</text>
</comment>